<protein>
    <recommendedName>
        <fullName evidence="8">Peptidase M48 domain-containing protein</fullName>
    </recommendedName>
</protein>
<dbReference type="InterPro" id="IPR011990">
    <property type="entry name" value="TPR-like_helical_dom_sf"/>
</dbReference>
<keyword evidence="7" id="KW-0472">Membrane</keyword>
<evidence type="ECO:0000313" key="10">
    <source>
        <dbReference type="Proteomes" id="UP000271624"/>
    </source>
</evidence>
<feature type="domain" description="Peptidase M48" evidence="8">
    <location>
        <begin position="150"/>
        <end position="328"/>
    </location>
</feature>
<dbReference type="Gene3D" id="1.25.40.10">
    <property type="entry name" value="Tetratricopeptide repeat domain"/>
    <property type="match status" value="1"/>
</dbReference>
<sequence>MNIQQREQFNVIVQKIEKYARQNPSYYKLRVFLLAILGYAYITFVFLLMCGGIWTLRNFIVSTQLDYLVKRIDYVIIILIIGIIRLFWVKFQRPKGLELYRQQVPDLFAIIDEIREILKAPRIHHILLTYEQNAGVLQIPRLGFLGWQKNYLLLGLPLLQSLSVEQFRSTIAHELGHLSGNHSRFSGWVYRVRRTWYQLASTGDFFLFKYFFQWYEPYFNAYSFALARAQEYEADRRSVEICGIETSAEELINIYIHNSFLHEVFWKNIYDKAIHSSEAPNGTITKLLQALRTDIKTHDAVKWLGLACSDITNNDDTHPCLSERLEAMGYLINSNNTNKLPKYIEETAAEYFFDETLFSFAAYLDEQWKREIASYWQKMHVRLLYQQQNLTALEAKAYKYTLTPEQAWKRGVLTEKFQSQEPAIKIFSSLLAADPNHAKANYDLGRILLQNYDGKGIDYLNKAIDLDPELVIPSCEILYGFYMRCSQPEQANKYLLLRQQYQPSFKLFQLERQHINHIGKFIPHDLSPVEVQQITEHLSNYSSVGKAYLVIKRTKIFPDKPLYLLGIIRYFVRGTGADYQPDAELIEQINSEINLRSQVHVIIFNQTNMKLYGAVTRVRDACILQYK</sequence>
<dbReference type="OrthoDB" id="9789270at2"/>
<dbReference type="InterPro" id="IPR001915">
    <property type="entry name" value="Peptidase_M48"/>
</dbReference>
<comment type="cofactor">
    <cofactor evidence="1">
        <name>Zn(2+)</name>
        <dbReference type="ChEBI" id="CHEBI:29105"/>
    </cofactor>
</comment>
<name>A0A3S1CUK2_9CYAN</name>
<keyword evidence="7" id="KW-1133">Transmembrane helix</keyword>
<evidence type="ECO:0000256" key="7">
    <source>
        <dbReference type="SAM" id="Phobius"/>
    </source>
</evidence>
<evidence type="ECO:0000259" key="8">
    <source>
        <dbReference type="Pfam" id="PF01435"/>
    </source>
</evidence>
<keyword evidence="6" id="KW-0482">Metalloprotease</keyword>
<dbReference type="AlphaFoldDB" id="A0A3S1CUK2"/>
<dbReference type="GO" id="GO:0046872">
    <property type="term" value="F:metal ion binding"/>
    <property type="evidence" value="ECO:0007669"/>
    <property type="project" value="UniProtKB-KW"/>
</dbReference>
<dbReference type="SUPFAM" id="SSF48452">
    <property type="entry name" value="TPR-like"/>
    <property type="match status" value="1"/>
</dbReference>
<organism evidence="9 10">
    <name type="scientific">Dulcicalothrix desertica PCC 7102</name>
    <dbReference type="NCBI Taxonomy" id="232991"/>
    <lineage>
        <taxon>Bacteria</taxon>
        <taxon>Bacillati</taxon>
        <taxon>Cyanobacteriota</taxon>
        <taxon>Cyanophyceae</taxon>
        <taxon>Nostocales</taxon>
        <taxon>Calotrichaceae</taxon>
        <taxon>Dulcicalothrix</taxon>
    </lineage>
</organism>
<keyword evidence="4" id="KW-0378">Hydrolase</keyword>
<proteinExistence type="predicted"/>
<keyword evidence="3" id="KW-0479">Metal-binding</keyword>
<evidence type="ECO:0000256" key="3">
    <source>
        <dbReference type="ARBA" id="ARBA00022723"/>
    </source>
</evidence>
<evidence type="ECO:0000256" key="1">
    <source>
        <dbReference type="ARBA" id="ARBA00001947"/>
    </source>
</evidence>
<dbReference type="EMBL" id="RSCL01000002">
    <property type="protein sequence ID" value="RUT08951.1"/>
    <property type="molecule type" value="Genomic_DNA"/>
</dbReference>
<gene>
    <name evidence="9" type="ORF">DSM106972_010040</name>
</gene>
<keyword evidence="5" id="KW-0862">Zinc</keyword>
<evidence type="ECO:0000256" key="2">
    <source>
        <dbReference type="ARBA" id="ARBA00022670"/>
    </source>
</evidence>
<evidence type="ECO:0000313" key="9">
    <source>
        <dbReference type="EMBL" id="RUT08951.1"/>
    </source>
</evidence>
<dbReference type="Proteomes" id="UP000271624">
    <property type="component" value="Unassembled WGS sequence"/>
</dbReference>
<reference evidence="9" key="1">
    <citation type="submission" date="2018-12" db="EMBL/GenBank/DDBJ databases">
        <authorList>
            <person name="Will S."/>
            <person name="Neumann-Schaal M."/>
            <person name="Henke P."/>
        </authorList>
    </citation>
    <scope>NUCLEOTIDE SEQUENCE</scope>
    <source>
        <strain evidence="9">PCC 7102</strain>
    </source>
</reference>
<evidence type="ECO:0000256" key="5">
    <source>
        <dbReference type="ARBA" id="ARBA00022833"/>
    </source>
</evidence>
<reference evidence="9" key="2">
    <citation type="journal article" date="2019" name="Genome Biol. Evol.">
        <title>Day and night: Metabolic profiles and evolutionary relationships of six axenic non-marine cyanobacteria.</title>
        <authorList>
            <person name="Will S.E."/>
            <person name="Henke P."/>
            <person name="Boedeker C."/>
            <person name="Huang S."/>
            <person name="Brinkmann H."/>
            <person name="Rohde M."/>
            <person name="Jarek M."/>
            <person name="Friedl T."/>
            <person name="Seufert S."/>
            <person name="Schumacher M."/>
            <person name="Overmann J."/>
            <person name="Neumann-Schaal M."/>
            <person name="Petersen J."/>
        </authorList>
    </citation>
    <scope>NUCLEOTIDE SEQUENCE [LARGE SCALE GENOMIC DNA]</scope>
    <source>
        <strain evidence="9">PCC 7102</strain>
    </source>
</reference>
<dbReference type="Gene3D" id="3.30.2010.10">
    <property type="entry name" value="Metalloproteases ('zincins'), catalytic domain"/>
    <property type="match status" value="1"/>
</dbReference>
<keyword evidence="2" id="KW-0645">Protease</keyword>
<feature type="transmembrane region" description="Helical" evidence="7">
    <location>
        <begin position="74"/>
        <end position="91"/>
    </location>
</feature>
<dbReference type="GO" id="GO:0006508">
    <property type="term" value="P:proteolysis"/>
    <property type="evidence" value="ECO:0007669"/>
    <property type="project" value="UniProtKB-KW"/>
</dbReference>
<feature type="transmembrane region" description="Helical" evidence="7">
    <location>
        <begin position="31"/>
        <end position="54"/>
    </location>
</feature>
<dbReference type="RefSeq" id="WP_127079483.1">
    <property type="nucleotide sequence ID" value="NZ_RSCL01000002.1"/>
</dbReference>
<accession>A0A3S1CUK2</accession>
<dbReference type="CDD" id="cd07328">
    <property type="entry name" value="M48_Ste24p_like"/>
    <property type="match status" value="1"/>
</dbReference>
<evidence type="ECO:0000256" key="6">
    <source>
        <dbReference type="ARBA" id="ARBA00023049"/>
    </source>
</evidence>
<dbReference type="GO" id="GO:0004222">
    <property type="term" value="F:metalloendopeptidase activity"/>
    <property type="evidence" value="ECO:0007669"/>
    <property type="project" value="InterPro"/>
</dbReference>
<dbReference type="Pfam" id="PF01435">
    <property type="entry name" value="Peptidase_M48"/>
    <property type="match status" value="1"/>
</dbReference>
<keyword evidence="7" id="KW-0812">Transmembrane</keyword>
<comment type="caution">
    <text evidence="9">The sequence shown here is derived from an EMBL/GenBank/DDBJ whole genome shotgun (WGS) entry which is preliminary data.</text>
</comment>
<evidence type="ECO:0000256" key="4">
    <source>
        <dbReference type="ARBA" id="ARBA00022801"/>
    </source>
</evidence>
<keyword evidence="10" id="KW-1185">Reference proteome</keyword>